<accession>A0ABS4T4F9</accession>
<keyword evidence="2" id="KW-1185">Reference proteome</keyword>
<gene>
    <name evidence="1" type="ORF">JOF45_002354</name>
</gene>
<name>A0ABS4T4F9_9MICC</name>
<reference evidence="1 2" key="1">
    <citation type="submission" date="2021-03" db="EMBL/GenBank/DDBJ databases">
        <title>Sequencing the genomes of 1000 actinobacteria strains.</title>
        <authorList>
            <person name="Klenk H.-P."/>
        </authorList>
    </citation>
    <scope>NUCLEOTIDE SEQUENCE [LARGE SCALE GENOMIC DNA]</scope>
    <source>
        <strain evidence="1 2">DSM 12544</strain>
    </source>
</reference>
<dbReference type="EMBL" id="JAGINX010000001">
    <property type="protein sequence ID" value="MBP2319335.1"/>
    <property type="molecule type" value="Genomic_DNA"/>
</dbReference>
<dbReference type="RefSeq" id="WP_210050410.1">
    <property type="nucleotide sequence ID" value="NZ_JAGINX010000001.1"/>
</dbReference>
<proteinExistence type="predicted"/>
<organism evidence="1 2">
    <name type="scientific">Nesterenkonia lacusekhoensis</name>
    <dbReference type="NCBI Taxonomy" id="150832"/>
    <lineage>
        <taxon>Bacteria</taxon>
        <taxon>Bacillati</taxon>
        <taxon>Actinomycetota</taxon>
        <taxon>Actinomycetes</taxon>
        <taxon>Micrococcales</taxon>
        <taxon>Micrococcaceae</taxon>
        <taxon>Nesterenkonia</taxon>
    </lineage>
</organism>
<comment type="caution">
    <text evidence="1">The sequence shown here is derived from an EMBL/GenBank/DDBJ whole genome shotgun (WGS) entry which is preliminary data.</text>
</comment>
<evidence type="ECO:0000313" key="2">
    <source>
        <dbReference type="Proteomes" id="UP001519331"/>
    </source>
</evidence>
<dbReference type="Proteomes" id="UP001519331">
    <property type="component" value="Unassembled WGS sequence"/>
</dbReference>
<sequence length="110" mass="12791">MQHSFIMRPSQANFPLQPSRSLHTLHPRSLDEEIAERYVDPPLLELLRWWEESRTNNFLAGENQYVNDERASLLREVFEKLIPLVEASTPDWISIQPYYPKSISPAGSTP</sequence>
<evidence type="ECO:0000313" key="1">
    <source>
        <dbReference type="EMBL" id="MBP2319335.1"/>
    </source>
</evidence>
<protein>
    <submittedName>
        <fullName evidence="1">Uncharacterized protein</fullName>
    </submittedName>
</protein>